<dbReference type="AlphaFoldDB" id="A0A5P6NYU2"/>
<evidence type="ECO:0000313" key="1">
    <source>
        <dbReference type="EMBL" id="QFI71220.1"/>
    </source>
</evidence>
<proteinExistence type="predicted"/>
<dbReference type="Gene3D" id="3.60.90.10">
    <property type="entry name" value="S-adenosylmethionine decarboxylase"/>
    <property type="match status" value="1"/>
</dbReference>
<dbReference type="Proteomes" id="UP000325641">
    <property type="component" value="Chromosome"/>
</dbReference>
<dbReference type="KEGG" id="bbet:F8237_01820"/>
<accession>A0A5P6NYU2</accession>
<dbReference type="EMBL" id="CP044543">
    <property type="protein sequence ID" value="QFI71220.1"/>
    <property type="molecule type" value="Genomic_DNA"/>
</dbReference>
<sequence>MVEALGARMRSFGLVLHGQLTEKQWKEFLVAVCDAIGMYPVGEPAVWTYPLEGKGGIGQTLMLPITESFLVVDTWSDHDGAYLFVCSCREFAIGVVFDSAESFGLKPSAAEDGAFFHQLRLK</sequence>
<protein>
    <submittedName>
        <fullName evidence="1">Uncharacterized protein</fullName>
    </submittedName>
</protein>
<name>A0A5P6NYU2_9BRAD</name>
<dbReference type="OrthoDB" id="9793120at2"/>
<organism evidence="1 2">
    <name type="scientific">Bradyrhizobium betae</name>
    <dbReference type="NCBI Taxonomy" id="244734"/>
    <lineage>
        <taxon>Bacteria</taxon>
        <taxon>Pseudomonadati</taxon>
        <taxon>Pseudomonadota</taxon>
        <taxon>Alphaproteobacteria</taxon>
        <taxon>Hyphomicrobiales</taxon>
        <taxon>Nitrobacteraceae</taxon>
        <taxon>Bradyrhizobium</taxon>
    </lineage>
</organism>
<evidence type="ECO:0000313" key="2">
    <source>
        <dbReference type="Proteomes" id="UP000325641"/>
    </source>
</evidence>
<dbReference type="RefSeq" id="WP_151642130.1">
    <property type="nucleotide sequence ID" value="NZ_CP044543.1"/>
</dbReference>
<reference evidence="2" key="1">
    <citation type="submission" date="2019-10" db="EMBL/GenBank/DDBJ databases">
        <title>Complete Genome Sequence of Bradyrhizobium betae type strain PL7HG1T.</title>
        <authorList>
            <person name="Bromfield E.S.P."/>
            <person name="Cloutier S."/>
        </authorList>
    </citation>
    <scope>NUCLEOTIDE SEQUENCE [LARGE SCALE GENOMIC DNA]</scope>
    <source>
        <strain evidence="2">PL7HG1</strain>
    </source>
</reference>
<gene>
    <name evidence="1" type="ORF">F8237_01820</name>
</gene>